<evidence type="ECO:0000313" key="2">
    <source>
        <dbReference type="EMBL" id="MDA0161700.1"/>
    </source>
</evidence>
<dbReference type="PRINTS" id="PR00111">
    <property type="entry name" value="ABHYDROLASE"/>
</dbReference>
<dbReference type="SUPFAM" id="SSF53474">
    <property type="entry name" value="alpha/beta-Hydrolases"/>
    <property type="match status" value="1"/>
</dbReference>
<reference evidence="2" key="1">
    <citation type="submission" date="2022-10" db="EMBL/GenBank/DDBJ databases">
        <title>The WGS of Solirubrobacter ginsenosidimutans DSM 21036.</title>
        <authorList>
            <person name="Jiang Z."/>
        </authorList>
    </citation>
    <scope>NUCLEOTIDE SEQUENCE</scope>
    <source>
        <strain evidence="2">DSM 21036</strain>
    </source>
</reference>
<keyword evidence="2" id="KW-0378">Hydrolase</keyword>
<dbReference type="EMBL" id="JAPDOD010000013">
    <property type="protein sequence ID" value="MDA0161700.1"/>
    <property type="molecule type" value="Genomic_DNA"/>
</dbReference>
<dbReference type="Gene3D" id="3.40.50.1820">
    <property type="entry name" value="alpha/beta hydrolase"/>
    <property type="match status" value="1"/>
</dbReference>
<name>A0A9X3S061_9ACTN</name>
<evidence type="ECO:0000259" key="1">
    <source>
        <dbReference type="Pfam" id="PF00561"/>
    </source>
</evidence>
<dbReference type="GO" id="GO:0046503">
    <property type="term" value="P:glycerolipid catabolic process"/>
    <property type="evidence" value="ECO:0007669"/>
    <property type="project" value="TreeGrafter"/>
</dbReference>
<dbReference type="InterPro" id="IPR029058">
    <property type="entry name" value="AB_hydrolase_fold"/>
</dbReference>
<dbReference type="PANTHER" id="PTHR43433">
    <property type="entry name" value="HYDROLASE, ALPHA/BETA FOLD FAMILY PROTEIN"/>
    <property type="match status" value="1"/>
</dbReference>
<gene>
    <name evidence="2" type="ORF">OM076_15585</name>
</gene>
<dbReference type="PANTHER" id="PTHR43433:SF5">
    <property type="entry name" value="AB HYDROLASE-1 DOMAIN-CONTAINING PROTEIN"/>
    <property type="match status" value="1"/>
</dbReference>
<dbReference type="Pfam" id="PF00561">
    <property type="entry name" value="Abhydrolase_1"/>
    <property type="match status" value="2"/>
</dbReference>
<accession>A0A9X3S061</accession>
<dbReference type="GO" id="GO:0004806">
    <property type="term" value="F:triacylglycerol lipase activity"/>
    <property type="evidence" value="ECO:0007669"/>
    <property type="project" value="TreeGrafter"/>
</dbReference>
<feature type="domain" description="AB hydrolase-1" evidence="1">
    <location>
        <begin position="171"/>
        <end position="241"/>
    </location>
</feature>
<dbReference type="RefSeq" id="WP_270040915.1">
    <property type="nucleotide sequence ID" value="NZ_JAPDOD010000013.1"/>
</dbReference>
<organism evidence="2 3">
    <name type="scientific">Solirubrobacter ginsenosidimutans</name>
    <dbReference type="NCBI Taxonomy" id="490573"/>
    <lineage>
        <taxon>Bacteria</taxon>
        <taxon>Bacillati</taxon>
        <taxon>Actinomycetota</taxon>
        <taxon>Thermoleophilia</taxon>
        <taxon>Solirubrobacterales</taxon>
        <taxon>Solirubrobacteraceae</taxon>
        <taxon>Solirubrobacter</taxon>
    </lineage>
</organism>
<dbReference type="InterPro" id="IPR050471">
    <property type="entry name" value="AB_hydrolase"/>
</dbReference>
<keyword evidence="3" id="KW-1185">Reference proteome</keyword>
<dbReference type="AlphaFoldDB" id="A0A9X3S061"/>
<feature type="domain" description="AB hydrolase-1" evidence="1">
    <location>
        <begin position="20"/>
        <end position="117"/>
    </location>
</feature>
<protein>
    <submittedName>
        <fullName evidence="2">Alpha/beta fold hydrolase</fullName>
    </submittedName>
</protein>
<sequence length="254" mass="27373">MIVSAGGLKLRVDRRGEGAPLLLITGIGAHLDMWRPFQAVAGERELISFDAPGVGRSQRPGRPMRMRALARLVAELLDALALERADVLGYSWGGGLAQELAHRYPDRVRRLVLCATAPGLGGVPPRPLAALMLATPARYYHPKLAEWSLPLIAGGSVAPGHVRDRLAAPPSVLGYGFQLYATAGWSSLPWLHTLPHETLVVAGDDDPAVPFTNARILAARIPHARLERVRGGGHLFLLDDPERAAAPIRAFLDM</sequence>
<evidence type="ECO:0000313" key="3">
    <source>
        <dbReference type="Proteomes" id="UP001149140"/>
    </source>
</evidence>
<proteinExistence type="predicted"/>
<comment type="caution">
    <text evidence="2">The sequence shown here is derived from an EMBL/GenBank/DDBJ whole genome shotgun (WGS) entry which is preliminary data.</text>
</comment>
<dbReference type="Proteomes" id="UP001149140">
    <property type="component" value="Unassembled WGS sequence"/>
</dbReference>
<dbReference type="InterPro" id="IPR000073">
    <property type="entry name" value="AB_hydrolase_1"/>
</dbReference>